<keyword evidence="3" id="KW-0175">Coiled coil</keyword>
<dbReference type="Pfam" id="PF05193">
    <property type="entry name" value="Peptidase_M16_C"/>
    <property type="match status" value="1"/>
</dbReference>
<evidence type="ECO:0000313" key="7">
    <source>
        <dbReference type="Proteomes" id="UP000007030"/>
    </source>
</evidence>
<dbReference type="OrthoDB" id="9811314at2"/>
<dbReference type="EC" id="3.4.24.64" evidence="6"/>
<evidence type="ECO:0000259" key="4">
    <source>
        <dbReference type="Pfam" id="PF00675"/>
    </source>
</evidence>
<proteinExistence type="inferred from homology"/>
<dbReference type="GO" id="GO:0006508">
    <property type="term" value="P:proteolysis"/>
    <property type="evidence" value="ECO:0007669"/>
    <property type="project" value="InterPro"/>
</dbReference>
<dbReference type="InterPro" id="IPR011249">
    <property type="entry name" value="Metalloenz_LuxS/M16"/>
</dbReference>
<dbReference type="PROSITE" id="PS00143">
    <property type="entry name" value="INSULINASE"/>
    <property type="match status" value="1"/>
</dbReference>
<evidence type="ECO:0000256" key="3">
    <source>
        <dbReference type="SAM" id="Coils"/>
    </source>
</evidence>
<gene>
    <name evidence="6" type="ordered locus">Marky_0875</name>
</gene>
<dbReference type="GO" id="GO:0046872">
    <property type="term" value="F:metal ion binding"/>
    <property type="evidence" value="ECO:0007669"/>
    <property type="project" value="InterPro"/>
</dbReference>
<evidence type="ECO:0000256" key="1">
    <source>
        <dbReference type="ARBA" id="ARBA00007261"/>
    </source>
</evidence>
<dbReference type="SUPFAM" id="SSF63411">
    <property type="entry name" value="LuxS/MPP-like metallohydrolase"/>
    <property type="match status" value="2"/>
</dbReference>
<keyword evidence="7" id="KW-1185">Reference proteome</keyword>
<dbReference type="STRING" id="869210.Marky_0875"/>
<dbReference type="Gene3D" id="3.30.830.10">
    <property type="entry name" value="Metalloenzyme, LuxS/M16 peptidase-like"/>
    <property type="match status" value="2"/>
</dbReference>
<organism evidence="6 7">
    <name type="scientific">Marinithermus hydrothermalis (strain DSM 14884 / JCM 11576 / T1)</name>
    <dbReference type="NCBI Taxonomy" id="869210"/>
    <lineage>
        <taxon>Bacteria</taxon>
        <taxon>Thermotogati</taxon>
        <taxon>Deinococcota</taxon>
        <taxon>Deinococci</taxon>
        <taxon>Thermales</taxon>
        <taxon>Thermaceae</taxon>
        <taxon>Marinithermus</taxon>
    </lineage>
</organism>
<dbReference type="HOGENOM" id="CLU_009902_3_3_0"/>
<reference evidence="6 7" key="1">
    <citation type="journal article" date="2012" name="Stand. Genomic Sci.">
        <title>Complete genome sequence of the aerobic, heterotroph Marinithermus hydrothermalis type strain (T1(T)) from a deep-sea hydrothermal vent chimney.</title>
        <authorList>
            <person name="Copeland A."/>
            <person name="Gu W."/>
            <person name="Yasawong M."/>
            <person name="Lapidus A."/>
            <person name="Lucas S."/>
            <person name="Deshpande S."/>
            <person name="Pagani I."/>
            <person name="Tapia R."/>
            <person name="Cheng J.F."/>
            <person name="Goodwin L.A."/>
            <person name="Pitluck S."/>
            <person name="Liolios K."/>
            <person name="Ivanova N."/>
            <person name="Mavromatis K."/>
            <person name="Mikhailova N."/>
            <person name="Pati A."/>
            <person name="Chen A."/>
            <person name="Palaniappan K."/>
            <person name="Land M."/>
            <person name="Pan C."/>
            <person name="Brambilla E.M."/>
            <person name="Rohde M."/>
            <person name="Tindall B.J."/>
            <person name="Sikorski J."/>
            <person name="Goker M."/>
            <person name="Detter J.C."/>
            <person name="Bristow J."/>
            <person name="Eisen J.A."/>
            <person name="Markowitz V."/>
            <person name="Hugenholtz P."/>
            <person name="Kyrpides N.C."/>
            <person name="Klenk H.P."/>
            <person name="Woyke T."/>
        </authorList>
    </citation>
    <scope>NUCLEOTIDE SEQUENCE [LARGE SCALE GENOMIC DNA]</scope>
    <source>
        <strain evidence="7">DSM 14884 / JCM 11576 / T1</strain>
    </source>
</reference>
<accession>F2NP33</accession>
<dbReference type="eggNOG" id="COG0612">
    <property type="taxonomic scope" value="Bacteria"/>
</dbReference>
<dbReference type="PANTHER" id="PTHR11851">
    <property type="entry name" value="METALLOPROTEASE"/>
    <property type="match status" value="1"/>
</dbReference>
<dbReference type="Pfam" id="PF00675">
    <property type="entry name" value="Peptidase_M16"/>
    <property type="match status" value="1"/>
</dbReference>
<sequence>MSETRAIEFKHAVLPNGLTVIAEINPEAKSAALGYFVKTGSRDERPEESGVSHFLEHMVFKGTERRSAWEVNRAFDEMGAQYNAFTNEEHTVFYGAVLPEFAPQLLELFTDLMRPSLRPEDFETEKKVILEEIALYQDRPNFVLFERAQAHYYQGHPVGNSVLGSVDSISALTREMMAAYHARRYVPSNMVLAMTGRIDWDRALEQVAALTEGWAPGEAPRAHPPFTPRSGEAREPYDKAHRAYVALLAEGVPAADERRYAASVLASILGDDGNSRLYWALVDRGLAEAASAFHEEADGLGTFYVYLQTDPQRLDEVIAILQEELERLEREGVRAEEVTQAARKAATGLAFASETPLNRLFHLGLGFSYTGRYEPLSETSRKVARITAQEVNALLEARPFQRGFTFYLLPEEG</sequence>
<evidence type="ECO:0000256" key="2">
    <source>
        <dbReference type="RuleBase" id="RU004447"/>
    </source>
</evidence>
<dbReference type="PANTHER" id="PTHR11851:SF49">
    <property type="entry name" value="MITOCHONDRIAL-PROCESSING PEPTIDASE SUBUNIT ALPHA"/>
    <property type="match status" value="1"/>
</dbReference>
<dbReference type="EMBL" id="CP002630">
    <property type="protein sequence ID" value="AEB11621.1"/>
    <property type="molecule type" value="Genomic_DNA"/>
</dbReference>
<evidence type="ECO:0000313" key="6">
    <source>
        <dbReference type="EMBL" id="AEB11621.1"/>
    </source>
</evidence>
<name>F2NP33_MARHT</name>
<feature type="domain" description="Peptidase M16 N-terminal" evidence="4">
    <location>
        <begin position="20"/>
        <end position="164"/>
    </location>
</feature>
<dbReference type="Proteomes" id="UP000007030">
    <property type="component" value="Chromosome"/>
</dbReference>
<dbReference type="AlphaFoldDB" id="F2NP33"/>
<dbReference type="InterPro" id="IPR001431">
    <property type="entry name" value="Pept_M16_Zn_BS"/>
</dbReference>
<feature type="coiled-coil region" evidence="3">
    <location>
        <begin position="311"/>
        <end position="345"/>
    </location>
</feature>
<feature type="domain" description="Peptidase M16 C-terminal" evidence="5">
    <location>
        <begin position="172"/>
        <end position="343"/>
    </location>
</feature>
<keyword evidence="6" id="KW-0378">Hydrolase</keyword>
<dbReference type="GO" id="GO:0004222">
    <property type="term" value="F:metalloendopeptidase activity"/>
    <property type="evidence" value="ECO:0007669"/>
    <property type="project" value="UniProtKB-EC"/>
</dbReference>
<dbReference type="InterPro" id="IPR007863">
    <property type="entry name" value="Peptidase_M16_C"/>
</dbReference>
<protein>
    <submittedName>
        <fullName evidence="6">Processing peptidase</fullName>
        <ecNumber evidence="6">3.4.24.64</ecNumber>
    </submittedName>
</protein>
<dbReference type="KEGG" id="mhd:Marky_0875"/>
<evidence type="ECO:0000259" key="5">
    <source>
        <dbReference type="Pfam" id="PF05193"/>
    </source>
</evidence>
<dbReference type="InterPro" id="IPR050361">
    <property type="entry name" value="MPP/UQCRC_Complex"/>
</dbReference>
<comment type="similarity">
    <text evidence="1 2">Belongs to the peptidase M16 family.</text>
</comment>
<dbReference type="InterPro" id="IPR011765">
    <property type="entry name" value="Pept_M16_N"/>
</dbReference>
<dbReference type="RefSeq" id="WP_013703671.1">
    <property type="nucleotide sequence ID" value="NC_015387.1"/>
</dbReference>